<dbReference type="Proteomes" id="UP000194141">
    <property type="component" value="Unassembled WGS sequence"/>
</dbReference>
<evidence type="ECO:0000256" key="11">
    <source>
        <dbReference type="HAMAP-Rule" id="MF_00451"/>
    </source>
</evidence>
<comment type="cofactor">
    <cofactor evidence="11">
        <name>Mg(2+)</name>
        <dbReference type="ChEBI" id="CHEBI:18420"/>
    </cofactor>
</comment>
<dbReference type="GO" id="GO:0046872">
    <property type="term" value="F:metal ion binding"/>
    <property type="evidence" value="ECO:0007669"/>
    <property type="project" value="UniProtKB-KW"/>
</dbReference>
<dbReference type="GO" id="GO:0004550">
    <property type="term" value="F:nucleoside diphosphate kinase activity"/>
    <property type="evidence" value="ECO:0007669"/>
    <property type="project" value="UniProtKB-UniRule"/>
</dbReference>
<evidence type="ECO:0000256" key="9">
    <source>
        <dbReference type="ARBA" id="ARBA00022842"/>
    </source>
</evidence>
<keyword evidence="8 11" id="KW-0067">ATP-binding</keyword>
<dbReference type="HAMAP" id="MF_00451">
    <property type="entry name" value="NDP_kinase"/>
    <property type="match status" value="1"/>
</dbReference>
<feature type="binding site" evidence="11 12">
    <location>
        <position position="58"/>
    </location>
    <ligand>
        <name>ATP</name>
        <dbReference type="ChEBI" id="CHEBI:30616"/>
    </ligand>
</feature>
<dbReference type="Pfam" id="PF00334">
    <property type="entry name" value="NDK"/>
    <property type="match status" value="1"/>
</dbReference>
<dbReference type="CDD" id="cd04413">
    <property type="entry name" value="NDPk_I"/>
    <property type="match status" value="1"/>
</dbReference>
<dbReference type="InterPro" id="IPR036850">
    <property type="entry name" value="NDK-like_dom_sf"/>
</dbReference>
<gene>
    <name evidence="11" type="primary">ndk</name>
    <name evidence="16" type="ORF">DESAMIL20_117</name>
</gene>
<organism evidence="16 17">
    <name type="scientific">Desulfurella amilsii</name>
    <dbReference type="NCBI Taxonomy" id="1562698"/>
    <lineage>
        <taxon>Bacteria</taxon>
        <taxon>Pseudomonadati</taxon>
        <taxon>Campylobacterota</taxon>
        <taxon>Desulfurellia</taxon>
        <taxon>Desulfurellales</taxon>
        <taxon>Desulfurellaceae</taxon>
        <taxon>Desulfurella</taxon>
    </lineage>
</organism>
<keyword evidence="17" id="KW-1185">Reference proteome</keyword>
<keyword evidence="10 11" id="KW-0546">Nucleotide metabolism</keyword>
<keyword evidence="3 11" id="KW-0597">Phosphoprotein</keyword>
<evidence type="ECO:0000256" key="2">
    <source>
        <dbReference type="ARBA" id="ARBA00022490"/>
    </source>
</evidence>
<keyword evidence="5 11" id="KW-0479">Metal-binding</keyword>
<sequence>MLEKTLSIIKPDAVKAGYSGKIIAMLEENGFVIKAMKKINLTKKQAEGFYIVHKDRPFYDSLTTFMSSGSIIVMVLEKENAIADYRELMGATDPSCAKAGTIRVLYGKNIEENAVHGSDSKESTDFEIPYFFSALEIL</sequence>
<evidence type="ECO:0000256" key="7">
    <source>
        <dbReference type="ARBA" id="ARBA00022777"/>
    </source>
</evidence>
<dbReference type="GO" id="GO:0005737">
    <property type="term" value="C:cytoplasm"/>
    <property type="evidence" value="ECO:0007669"/>
    <property type="project" value="UniProtKB-SubCell"/>
</dbReference>
<dbReference type="GO" id="GO:0006183">
    <property type="term" value="P:GTP biosynthetic process"/>
    <property type="evidence" value="ECO:0007669"/>
    <property type="project" value="UniProtKB-UniRule"/>
</dbReference>
<dbReference type="GO" id="GO:0006228">
    <property type="term" value="P:UTP biosynthetic process"/>
    <property type="evidence" value="ECO:0007669"/>
    <property type="project" value="UniProtKB-UniRule"/>
</dbReference>
<keyword evidence="9 11" id="KW-0460">Magnesium</keyword>
<evidence type="ECO:0000256" key="10">
    <source>
        <dbReference type="ARBA" id="ARBA00023080"/>
    </source>
</evidence>
<dbReference type="Gene3D" id="3.30.70.141">
    <property type="entry name" value="Nucleoside diphosphate kinase-like domain"/>
    <property type="match status" value="1"/>
</dbReference>
<dbReference type="SMART" id="SM00562">
    <property type="entry name" value="NDK"/>
    <property type="match status" value="1"/>
</dbReference>
<evidence type="ECO:0000256" key="6">
    <source>
        <dbReference type="ARBA" id="ARBA00022741"/>
    </source>
</evidence>
<feature type="binding site" evidence="11 12">
    <location>
        <position position="86"/>
    </location>
    <ligand>
        <name>ATP</name>
        <dbReference type="ChEBI" id="CHEBI:30616"/>
    </ligand>
</feature>
<dbReference type="PRINTS" id="PR01243">
    <property type="entry name" value="NUCDPKINASE"/>
</dbReference>
<dbReference type="PANTHER" id="PTHR46161">
    <property type="entry name" value="NUCLEOSIDE DIPHOSPHATE KINASE"/>
    <property type="match status" value="1"/>
</dbReference>
<dbReference type="EMBL" id="MDSU01000001">
    <property type="protein sequence ID" value="OSS43009.1"/>
    <property type="molecule type" value="Genomic_DNA"/>
</dbReference>
<dbReference type="InterPro" id="IPR001564">
    <property type="entry name" value="Nucleoside_diP_kinase"/>
</dbReference>
<dbReference type="STRING" id="1562698.DESAMIL20_117"/>
<dbReference type="InterPro" id="IPR034907">
    <property type="entry name" value="NDK-like_dom"/>
</dbReference>
<dbReference type="SMR" id="A0A1X4XZN2"/>
<reference evidence="16 17" key="1">
    <citation type="journal article" date="2017" name="Front. Microbiol.">
        <title>Genome Sequence of Desulfurella amilsii Strain TR1 and Comparative Genomics of Desulfurellaceae Family.</title>
        <authorList>
            <person name="Florentino A.P."/>
            <person name="Stams A.J."/>
            <person name="Sanchez-Andrea I."/>
        </authorList>
    </citation>
    <scope>NUCLEOTIDE SEQUENCE [LARGE SCALE GENOMIC DNA]</scope>
    <source>
        <strain evidence="16 17">TR1</strain>
    </source>
</reference>
<evidence type="ECO:0000313" key="16">
    <source>
        <dbReference type="EMBL" id="OSS43009.1"/>
    </source>
</evidence>
<dbReference type="PANTHER" id="PTHR46161:SF3">
    <property type="entry name" value="NUCLEOSIDE DIPHOSPHATE KINASE DDB_G0292928-RELATED"/>
    <property type="match status" value="1"/>
</dbReference>
<evidence type="ECO:0000256" key="12">
    <source>
        <dbReference type="PROSITE-ProRule" id="PRU00706"/>
    </source>
</evidence>
<dbReference type="PROSITE" id="PS51374">
    <property type="entry name" value="NDPK_LIKE"/>
    <property type="match status" value="1"/>
</dbReference>
<evidence type="ECO:0000256" key="5">
    <source>
        <dbReference type="ARBA" id="ARBA00022723"/>
    </source>
</evidence>
<keyword evidence="4 11" id="KW-0808">Transferase</keyword>
<comment type="catalytic activity">
    <reaction evidence="11 14">
        <text>a 2'-deoxyribonucleoside 5'-diphosphate + ATP = a 2'-deoxyribonucleoside 5'-triphosphate + ADP</text>
        <dbReference type="Rhea" id="RHEA:44640"/>
        <dbReference type="ChEBI" id="CHEBI:30616"/>
        <dbReference type="ChEBI" id="CHEBI:61560"/>
        <dbReference type="ChEBI" id="CHEBI:73316"/>
        <dbReference type="ChEBI" id="CHEBI:456216"/>
        <dbReference type="EC" id="2.7.4.6"/>
    </reaction>
</comment>
<keyword evidence="2 11" id="KW-0963">Cytoplasm</keyword>
<dbReference type="PROSITE" id="PS00469">
    <property type="entry name" value="NDPK"/>
    <property type="match status" value="1"/>
</dbReference>
<evidence type="ECO:0000256" key="1">
    <source>
        <dbReference type="ARBA" id="ARBA00008142"/>
    </source>
</evidence>
<comment type="function">
    <text evidence="11">Major role in the synthesis of nucleoside triphosphates other than ATP. The ATP gamma phosphate is transferred to the NDP beta phosphate via a ping-pong mechanism, using a phosphorylated active-site intermediate.</text>
</comment>
<evidence type="ECO:0000256" key="4">
    <source>
        <dbReference type="ARBA" id="ARBA00022679"/>
    </source>
</evidence>
<comment type="caution">
    <text evidence="16">The sequence shown here is derived from an EMBL/GenBank/DDBJ whole genome shotgun (WGS) entry which is preliminary data.</text>
</comment>
<proteinExistence type="inferred from homology"/>
<protein>
    <recommendedName>
        <fullName evidence="11 14">Nucleoside diphosphate kinase</fullName>
        <shortName evidence="11">NDK</shortName>
        <shortName evidence="11">NDP kinase</shortName>
        <ecNumber evidence="11 14">2.7.4.6</ecNumber>
    </recommendedName>
    <alternativeName>
        <fullName evidence="11">Nucleoside-2-P kinase</fullName>
    </alternativeName>
</protein>
<dbReference type="EC" id="2.7.4.6" evidence="11 14"/>
<comment type="similarity">
    <text evidence="1 11 12 13">Belongs to the NDK family.</text>
</comment>
<evidence type="ECO:0000256" key="8">
    <source>
        <dbReference type="ARBA" id="ARBA00022840"/>
    </source>
</evidence>
<dbReference type="NCBIfam" id="NF001908">
    <property type="entry name" value="PRK00668.1"/>
    <property type="match status" value="1"/>
</dbReference>
<feature type="active site" description="Pros-phosphohistidine intermediate" evidence="11 12">
    <location>
        <position position="116"/>
    </location>
</feature>
<evidence type="ECO:0000256" key="14">
    <source>
        <dbReference type="RuleBase" id="RU004013"/>
    </source>
</evidence>
<accession>A0A1X4XZN2</accession>
<comment type="subcellular location">
    <subcellularLocation>
        <location evidence="11">Cytoplasm</location>
    </subcellularLocation>
</comment>
<dbReference type="GO" id="GO:0005524">
    <property type="term" value="F:ATP binding"/>
    <property type="evidence" value="ECO:0007669"/>
    <property type="project" value="UniProtKB-UniRule"/>
</dbReference>
<dbReference type="InterPro" id="IPR023005">
    <property type="entry name" value="Nucleoside_diP_kinase_AS"/>
</dbReference>
<keyword evidence="7 11" id="KW-0418">Kinase</keyword>
<dbReference type="GO" id="GO:0006241">
    <property type="term" value="P:CTP biosynthetic process"/>
    <property type="evidence" value="ECO:0007669"/>
    <property type="project" value="UniProtKB-UniRule"/>
</dbReference>
<comment type="catalytic activity">
    <reaction evidence="11">
        <text>a ribonucleoside 5'-diphosphate + ATP = a ribonucleoside 5'-triphosphate + ADP</text>
        <dbReference type="Rhea" id="RHEA:18113"/>
        <dbReference type="ChEBI" id="CHEBI:30616"/>
        <dbReference type="ChEBI" id="CHEBI:57930"/>
        <dbReference type="ChEBI" id="CHEBI:61557"/>
        <dbReference type="ChEBI" id="CHEBI:456216"/>
        <dbReference type="EC" id="2.7.4.6"/>
    </reaction>
</comment>
<name>A0A1X4XZN2_9BACT</name>
<evidence type="ECO:0000313" key="17">
    <source>
        <dbReference type="Proteomes" id="UP000194141"/>
    </source>
</evidence>
<evidence type="ECO:0000256" key="13">
    <source>
        <dbReference type="RuleBase" id="RU004011"/>
    </source>
</evidence>
<feature type="binding site" evidence="11 12">
    <location>
        <position position="103"/>
    </location>
    <ligand>
        <name>ATP</name>
        <dbReference type="ChEBI" id="CHEBI:30616"/>
    </ligand>
</feature>
<feature type="binding site" evidence="11 12">
    <location>
        <position position="113"/>
    </location>
    <ligand>
        <name>ATP</name>
        <dbReference type="ChEBI" id="CHEBI:30616"/>
    </ligand>
</feature>
<evidence type="ECO:0000259" key="15">
    <source>
        <dbReference type="SMART" id="SM00562"/>
    </source>
</evidence>
<feature type="binding site" evidence="11 12">
    <location>
        <position position="10"/>
    </location>
    <ligand>
        <name>ATP</name>
        <dbReference type="ChEBI" id="CHEBI:30616"/>
    </ligand>
</feature>
<feature type="domain" description="Nucleoside diphosphate kinase-like" evidence="15">
    <location>
        <begin position="2"/>
        <end position="138"/>
    </location>
</feature>
<comment type="subunit">
    <text evidence="11">Homotetramer.</text>
</comment>
<evidence type="ECO:0000256" key="3">
    <source>
        <dbReference type="ARBA" id="ARBA00022553"/>
    </source>
</evidence>
<dbReference type="AlphaFoldDB" id="A0A1X4XZN2"/>
<feature type="binding site" evidence="11 12">
    <location>
        <position position="92"/>
    </location>
    <ligand>
        <name>ATP</name>
        <dbReference type="ChEBI" id="CHEBI:30616"/>
    </ligand>
</feature>
<keyword evidence="6 11" id="KW-0547">Nucleotide-binding</keyword>
<dbReference type="SUPFAM" id="SSF54919">
    <property type="entry name" value="Nucleoside diphosphate kinase, NDK"/>
    <property type="match status" value="1"/>
</dbReference>